<keyword evidence="6 11" id="KW-1133">Transmembrane helix</keyword>
<dbReference type="GO" id="GO:0000422">
    <property type="term" value="P:autophagy of mitochondrion"/>
    <property type="evidence" value="ECO:0007669"/>
    <property type="project" value="TreeGrafter"/>
</dbReference>
<feature type="region of interest" description="Disordered" evidence="10">
    <location>
        <begin position="692"/>
        <end position="737"/>
    </location>
</feature>
<evidence type="ECO:0000256" key="3">
    <source>
        <dbReference type="ARBA" id="ARBA00018074"/>
    </source>
</evidence>
<feature type="compositionally biased region" description="Low complexity" evidence="10">
    <location>
        <begin position="982"/>
        <end position="993"/>
    </location>
</feature>
<dbReference type="Pfam" id="PF04109">
    <property type="entry name" value="ATG9"/>
    <property type="match status" value="3"/>
</dbReference>
<evidence type="ECO:0000256" key="7">
    <source>
        <dbReference type="ARBA" id="ARBA00023006"/>
    </source>
</evidence>
<evidence type="ECO:0000256" key="11">
    <source>
        <dbReference type="SAM" id="Phobius"/>
    </source>
</evidence>
<feature type="transmembrane region" description="Helical" evidence="11">
    <location>
        <begin position="51"/>
        <end position="71"/>
    </location>
</feature>
<evidence type="ECO:0000256" key="1">
    <source>
        <dbReference type="ARBA" id="ARBA00004511"/>
    </source>
</evidence>
<evidence type="ECO:0000256" key="2">
    <source>
        <dbReference type="ARBA" id="ARBA00006185"/>
    </source>
</evidence>
<feature type="transmembrane region" description="Helical" evidence="11">
    <location>
        <begin position="20"/>
        <end position="39"/>
    </location>
</feature>
<feature type="transmembrane region" description="Helical" evidence="11">
    <location>
        <begin position="108"/>
        <end position="127"/>
    </location>
</feature>
<protein>
    <recommendedName>
        <fullName evidence="3">Autophagy-related protein 9</fullName>
    </recommendedName>
</protein>
<feature type="transmembrane region" description="Helical" evidence="11">
    <location>
        <begin position="360"/>
        <end position="384"/>
    </location>
</feature>
<dbReference type="EMBL" id="HBGJ01029737">
    <property type="protein sequence ID" value="CAD9260404.1"/>
    <property type="molecule type" value="Transcribed_RNA"/>
</dbReference>
<dbReference type="PANTHER" id="PTHR13038">
    <property type="entry name" value="APG9 AUTOPHAGY 9"/>
    <property type="match status" value="1"/>
</dbReference>
<feature type="compositionally biased region" description="Acidic residues" evidence="10">
    <location>
        <begin position="693"/>
        <end position="702"/>
    </location>
</feature>
<name>A0A7S1U8L1_9STRA</name>
<comment type="subcellular location">
    <subcellularLocation>
        <location evidence="1">Preautophagosomal structure membrane</location>
        <topology evidence="1">Multi-pass membrane protein</topology>
    </subcellularLocation>
</comment>
<feature type="transmembrane region" description="Helical" evidence="11">
    <location>
        <begin position="482"/>
        <end position="500"/>
    </location>
</feature>
<dbReference type="GO" id="GO:0034045">
    <property type="term" value="C:phagophore assembly site membrane"/>
    <property type="evidence" value="ECO:0007669"/>
    <property type="project" value="UniProtKB-SubCell"/>
</dbReference>
<keyword evidence="9 11" id="KW-0472">Membrane</keyword>
<dbReference type="PANTHER" id="PTHR13038:SF10">
    <property type="entry name" value="AUTOPHAGY-RELATED PROTEIN 9"/>
    <property type="match status" value="1"/>
</dbReference>
<organism evidence="12">
    <name type="scientific">Phaeomonas parva</name>
    <dbReference type="NCBI Taxonomy" id="124430"/>
    <lineage>
        <taxon>Eukaryota</taxon>
        <taxon>Sar</taxon>
        <taxon>Stramenopiles</taxon>
        <taxon>Ochrophyta</taxon>
        <taxon>Pinguiophyceae</taxon>
        <taxon>Pinguiochrysidales</taxon>
        <taxon>Pinguiochrysidaceae</taxon>
        <taxon>Phaeomonas</taxon>
    </lineage>
</organism>
<keyword evidence="4" id="KW-0813">Transport</keyword>
<evidence type="ECO:0000256" key="4">
    <source>
        <dbReference type="ARBA" id="ARBA00022448"/>
    </source>
</evidence>
<feature type="region of interest" description="Disordered" evidence="10">
    <location>
        <begin position="260"/>
        <end position="279"/>
    </location>
</feature>
<feature type="compositionally biased region" description="Polar residues" evidence="10">
    <location>
        <begin position="951"/>
        <end position="966"/>
    </location>
</feature>
<gene>
    <name evidence="12" type="ORF">PPAR1163_LOCUS18782</name>
</gene>
<feature type="region of interest" description="Disordered" evidence="10">
    <location>
        <begin position="1181"/>
        <end position="1276"/>
    </location>
</feature>
<dbReference type="InterPro" id="IPR007241">
    <property type="entry name" value="Autophagy-rel_prot_9"/>
</dbReference>
<evidence type="ECO:0000256" key="8">
    <source>
        <dbReference type="ARBA" id="ARBA00023055"/>
    </source>
</evidence>
<dbReference type="GO" id="GO:0034727">
    <property type="term" value="P:piecemeal microautophagy of the nucleus"/>
    <property type="evidence" value="ECO:0007669"/>
    <property type="project" value="TreeGrafter"/>
</dbReference>
<evidence type="ECO:0000256" key="5">
    <source>
        <dbReference type="ARBA" id="ARBA00022692"/>
    </source>
</evidence>
<dbReference type="GO" id="GO:0034497">
    <property type="term" value="P:protein localization to phagophore assembly site"/>
    <property type="evidence" value="ECO:0007669"/>
    <property type="project" value="TreeGrafter"/>
</dbReference>
<feature type="transmembrane region" description="Helical" evidence="11">
    <location>
        <begin position="449"/>
        <end position="467"/>
    </location>
</feature>
<feature type="region of interest" description="Disordered" evidence="10">
    <location>
        <begin position="867"/>
        <end position="1105"/>
    </location>
</feature>
<keyword evidence="5 11" id="KW-0812">Transmembrane</keyword>
<feature type="compositionally biased region" description="Low complexity" evidence="10">
    <location>
        <begin position="1044"/>
        <end position="1068"/>
    </location>
</feature>
<feature type="compositionally biased region" description="Low complexity" evidence="10">
    <location>
        <begin position="1258"/>
        <end position="1269"/>
    </location>
</feature>
<sequence>MAEFGLLDDEEVDDMSGAAHWSAVANLDVFFSKMYYYHYERGLHACISNGAVSLITLGFTLFLSTIIFAFIDWPKLMTCTDEESCSEDFGEYWASQAVTDPSGYHVLVWFYFAFFSAYWIFSALVFVQRVKDALEMHRFYKNHLGVPDSALASGAFTWAAVVERFQDMHRAGKLRVAIGRAADALDAHWIAARIMRKENYLTAILNHGVLDLHLQWRKWAAQGIETMELWGNAAYELVQGGARGETDELRRPLRAVPGGFSGGSDLFEPASRSASTTGGPSVAASMASDIGSSEDELEIIATTKIHIRRNRLWAEGADVAFFNKSIEWALHACLLGYMFSDTFTLRHEFLLDRDGLRRRFILAGIAHVILMPFLLVFMLALFFLQHAQEWRASNNYLGPREWSPLARCMFREFNELPHVFEERLARTIGPATDYQGSFSRPLLATAGRLLSFISGALVAVLLVFTLMDESILLYTKLWGRNLLWYMGILSATFAVSRGLGTSSVDEKKRQNQAALDGSVDPHTTDDLMTKVRLPKDPPPPGAVGGIAETAGGANGNGGNGIAAQANGYGSPEHPSREAATQLEPMGHPKVAEELMLRVAAHTHYLPDAWRGRCHTPFVRDAFLRLFQYKAALFAQEALAVVFAPLILCFCLPACTDRILQYMRLYSVDVEGVGTVCCFSTFDVNQFGDPTFMDNDDLDGGNDPEEKSPEHTLAAAGDGSEQEPLIRPSAPTPTYPGSARNSFNTSSFMGGGSDASSFASVDARDFGFKDDDGDAAFTALKSMRQLGVLRNALEGKMEKSLISFATEHPSWSPPSSARCLLQRVTRLRFGAMERRRAQILGEMASSRNLHDQQAAQLFQSMHGGMGGVPRPAAYSPAFSPEPYMPPRMDTGGNGPETARPDDKEPAATAQAPTDLRTDAEPGVAEPPSEEPNVPRAEPAPLTNAPPAMTDVTELQRQTTTESLTSPPAQFPFAREPSDEAKQAGSAASGTSAAAPQEGPFAPQPGYRDSSGLLSDGEPSPSGAGPPATAQPQRPVPRSPHRSRHPLSSTDLSGLISPPLSSMSPPLWSPTRAEWIRRGSSGGGSAPDATASQGLPPLPPHGSASSFMMPMGGSSILYMSQLPSMMGPGPGYSMGVAMSNQAAIRAAALASIGSGMQPWDNSFYWMEQGQREQAAVQARQGLLSPPRLGSPEPSHYARRSHMSSLRSGGAGNGRMPPLGPERSAQLPPVQQRAPPRDVAWTRAGHVNTRSHPVPGGPASPGGAANSAAAQALNESEEL</sequence>
<comment type="similarity">
    <text evidence="2">Belongs to the ATG9 family.</text>
</comment>
<evidence type="ECO:0000256" key="10">
    <source>
        <dbReference type="SAM" id="MobiDB-lite"/>
    </source>
</evidence>
<keyword evidence="8" id="KW-0445">Lipid transport</keyword>
<evidence type="ECO:0000256" key="6">
    <source>
        <dbReference type="ARBA" id="ARBA00022989"/>
    </source>
</evidence>
<feature type="region of interest" description="Disordered" evidence="10">
    <location>
        <begin position="504"/>
        <end position="524"/>
    </location>
</feature>
<dbReference type="GO" id="GO:0006869">
    <property type="term" value="P:lipid transport"/>
    <property type="evidence" value="ECO:0007669"/>
    <property type="project" value="UniProtKB-KW"/>
</dbReference>
<reference evidence="12" key="1">
    <citation type="submission" date="2021-01" db="EMBL/GenBank/DDBJ databases">
        <authorList>
            <person name="Corre E."/>
            <person name="Pelletier E."/>
            <person name="Niang G."/>
            <person name="Scheremetjew M."/>
            <person name="Finn R."/>
            <person name="Kale V."/>
            <person name="Holt S."/>
            <person name="Cochrane G."/>
            <person name="Meng A."/>
            <person name="Brown T."/>
            <person name="Cohen L."/>
        </authorList>
    </citation>
    <scope>NUCLEOTIDE SEQUENCE</scope>
    <source>
        <strain evidence="12">CCMP2877</strain>
    </source>
</reference>
<dbReference type="GO" id="GO:0005776">
    <property type="term" value="C:autophagosome"/>
    <property type="evidence" value="ECO:0007669"/>
    <property type="project" value="TreeGrafter"/>
</dbReference>
<keyword evidence="7" id="KW-0072">Autophagy</keyword>
<feature type="compositionally biased region" description="Low complexity" evidence="10">
    <location>
        <begin position="1017"/>
        <end position="1031"/>
    </location>
</feature>
<dbReference type="GO" id="GO:0061709">
    <property type="term" value="P:reticulophagy"/>
    <property type="evidence" value="ECO:0007669"/>
    <property type="project" value="TreeGrafter"/>
</dbReference>
<evidence type="ECO:0000256" key="9">
    <source>
        <dbReference type="ARBA" id="ARBA00023136"/>
    </source>
</evidence>
<dbReference type="AlphaFoldDB" id="A0A7S1U8L1"/>
<proteinExistence type="inferred from homology"/>
<evidence type="ECO:0000313" key="12">
    <source>
        <dbReference type="EMBL" id="CAD9260404.1"/>
    </source>
</evidence>
<accession>A0A7S1U8L1</accession>